<sequence length="93" mass="10252">MSVFIVGGDYLGNIPAKLKGFGFTEIMHLSGRKKGHVAVEIPSQVDVVLVLTNYVNHGCAVKIKEKARKMGAKTLFARRAWSHISEMLVRELG</sequence>
<reference evidence="3" key="1">
    <citation type="submission" date="2015-01" db="EMBL/GenBank/DDBJ databases">
        <authorList>
            <person name="Manzoor Shahid"/>
            <person name="Zubair Saima"/>
        </authorList>
    </citation>
    <scope>NUCLEOTIDE SEQUENCE [LARGE SCALE GENOMIC DNA]</scope>
    <source>
        <strain evidence="3">Sp3</strain>
    </source>
</reference>
<accession>A0A0B7MPG6</accession>
<dbReference type="Pfam" id="PF10087">
    <property type="entry name" value="DUF2325"/>
    <property type="match status" value="1"/>
</dbReference>
<dbReference type="Proteomes" id="UP000046155">
    <property type="component" value="Unassembled WGS sequence"/>
</dbReference>
<dbReference type="AlphaFoldDB" id="A0A0B7MPG6"/>
<evidence type="ECO:0000256" key="1">
    <source>
        <dbReference type="ARBA" id="ARBA00007189"/>
    </source>
</evidence>
<name>A0A0B7MPG6_9FIRM</name>
<evidence type="ECO:0000313" key="3">
    <source>
        <dbReference type="Proteomes" id="UP000046155"/>
    </source>
</evidence>
<dbReference type="RefSeq" id="WP_044665922.1">
    <property type="nucleotide sequence ID" value="NZ_CDRZ01000273.1"/>
</dbReference>
<keyword evidence="3" id="KW-1185">Reference proteome</keyword>
<gene>
    <name evidence="2" type="ORF">SSCH_730016</name>
</gene>
<protein>
    <submittedName>
        <fullName evidence="2">Diverged CheY-domain</fullName>
    </submittedName>
</protein>
<dbReference type="EMBL" id="CDRZ01000273">
    <property type="protein sequence ID" value="CEO90118.1"/>
    <property type="molecule type" value="Genomic_DNA"/>
</dbReference>
<evidence type="ECO:0000313" key="2">
    <source>
        <dbReference type="EMBL" id="CEO90118.1"/>
    </source>
</evidence>
<comment type="similarity">
    <text evidence="1">Belongs to the UPF0751 family.</text>
</comment>
<organism evidence="2 3">
    <name type="scientific">Syntrophaceticus schinkii</name>
    <dbReference type="NCBI Taxonomy" id="499207"/>
    <lineage>
        <taxon>Bacteria</taxon>
        <taxon>Bacillati</taxon>
        <taxon>Bacillota</taxon>
        <taxon>Clostridia</taxon>
        <taxon>Thermoanaerobacterales</taxon>
        <taxon>Thermoanaerobacterales Family III. Incertae Sedis</taxon>
        <taxon>Syntrophaceticus</taxon>
    </lineage>
</organism>
<dbReference type="InterPro" id="IPR016772">
    <property type="entry name" value="UCP020408"/>
</dbReference>
<proteinExistence type="inferred from homology"/>